<evidence type="ECO:0000256" key="9">
    <source>
        <dbReference type="SAM" id="Phobius"/>
    </source>
</evidence>
<dbReference type="InterPro" id="IPR050482">
    <property type="entry name" value="Sensor_HK_TwoCompSys"/>
</dbReference>
<keyword evidence="9" id="KW-0472">Membrane</keyword>
<dbReference type="Pfam" id="PF07730">
    <property type="entry name" value="HisKA_3"/>
    <property type="match status" value="1"/>
</dbReference>
<dbReference type="Proteomes" id="UP000321491">
    <property type="component" value="Unassembled WGS sequence"/>
</dbReference>
<evidence type="ECO:0000256" key="6">
    <source>
        <dbReference type="ARBA" id="ARBA00022777"/>
    </source>
</evidence>
<keyword evidence="8" id="KW-0902">Two-component regulatory system</keyword>
<dbReference type="GO" id="GO:0005524">
    <property type="term" value="F:ATP binding"/>
    <property type="evidence" value="ECO:0007669"/>
    <property type="project" value="UniProtKB-KW"/>
</dbReference>
<dbReference type="Gene3D" id="1.20.5.1930">
    <property type="match status" value="1"/>
</dbReference>
<protein>
    <recommendedName>
        <fullName evidence="2">histidine kinase</fullName>
        <ecNumber evidence="2">2.7.13.3</ecNumber>
    </recommendedName>
</protein>
<dbReference type="PANTHER" id="PTHR24421:SF10">
    <property type="entry name" value="NITRATE_NITRITE SENSOR PROTEIN NARQ"/>
    <property type="match status" value="1"/>
</dbReference>
<feature type="transmembrane region" description="Helical" evidence="9">
    <location>
        <begin position="15"/>
        <end position="33"/>
    </location>
</feature>
<dbReference type="Pfam" id="PF02518">
    <property type="entry name" value="HATPase_c"/>
    <property type="match status" value="1"/>
</dbReference>
<evidence type="ECO:0000256" key="1">
    <source>
        <dbReference type="ARBA" id="ARBA00000085"/>
    </source>
</evidence>
<evidence type="ECO:0000256" key="7">
    <source>
        <dbReference type="ARBA" id="ARBA00022840"/>
    </source>
</evidence>
<evidence type="ECO:0000313" key="12">
    <source>
        <dbReference type="EMBL" id="GEN31633.1"/>
    </source>
</evidence>
<keyword evidence="3" id="KW-0597">Phosphoprotein</keyword>
<dbReference type="Gene3D" id="3.30.565.10">
    <property type="entry name" value="Histidine kinase-like ATPase, C-terminal domain"/>
    <property type="match status" value="1"/>
</dbReference>
<keyword evidence="6" id="KW-0418">Kinase</keyword>
<feature type="domain" description="Histidine kinase/HSP90-like ATPase" evidence="10">
    <location>
        <begin position="197"/>
        <end position="269"/>
    </location>
</feature>
<dbReference type="InterPro" id="IPR036890">
    <property type="entry name" value="HATPase_C_sf"/>
</dbReference>
<dbReference type="InterPro" id="IPR003594">
    <property type="entry name" value="HATPase_dom"/>
</dbReference>
<dbReference type="GO" id="GO:0016020">
    <property type="term" value="C:membrane"/>
    <property type="evidence" value="ECO:0007669"/>
    <property type="project" value="InterPro"/>
</dbReference>
<proteinExistence type="predicted"/>
<accession>A0A511V1K3</accession>
<comment type="catalytic activity">
    <reaction evidence="1">
        <text>ATP + protein L-histidine = ADP + protein N-phospho-L-histidine.</text>
        <dbReference type="EC" id="2.7.13.3"/>
    </reaction>
</comment>
<keyword evidence="9" id="KW-0812">Transmembrane</keyword>
<dbReference type="SUPFAM" id="SSF55874">
    <property type="entry name" value="ATPase domain of HSP90 chaperone/DNA topoisomerase II/histidine kinase"/>
    <property type="match status" value="1"/>
</dbReference>
<evidence type="ECO:0000259" key="10">
    <source>
        <dbReference type="Pfam" id="PF02518"/>
    </source>
</evidence>
<dbReference type="GO" id="GO:0000155">
    <property type="term" value="F:phosphorelay sensor kinase activity"/>
    <property type="evidence" value="ECO:0007669"/>
    <property type="project" value="InterPro"/>
</dbReference>
<evidence type="ECO:0000256" key="5">
    <source>
        <dbReference type="ARBA" id="ARBA00022741"/>
    </source>
</evidence>
<reference evidence="12 13" key="1">
    <citation type="submission" date="2019-07" db="EMBL/GenBank/DDBJ databases">
        <title>Whole genome shotgun sequence of Cerasibacillus quisquiliarum NBRC 102429.</title>
        <authorList>
            <person name="Hosoyama A."/>
            <person name="Uohara A."/>
            <person name="Ohji S."/>
            <person name="Ichikawa N."/>
        </authorList>
    </citation>
    <scope>NUCLEOTIDE SEQUENCE [LARGE SCALE GENOMIC DNA]</scope>
    <source>
        <strain evidence="12 13">NBRC 102429</strain>
    </source>
</reference>
<evidence type="ECO:0000256" key="3">
    <source>
        <dbReference type="ARBA" id="ARBA00022553"/>
    </source>
</evidence>
<dbReference type="PANTHER" id="PTHR24421">
    <property type="entry name" value="NITRATE/NITRITE SENSOR PROTEIN NARX-RELATED"/>
    <property type="match status" value="1"/>
</dbReference>
<sequence>MSEKRGGSRLTYKQIKAFILIIPTVTVGLWEYIRHEFLLPYISMDLGNWLTPIIVLVVTFTLLTRFFKKMECIQEQLKAERAERAMLEERERIASELHDGLAQSLFLLSIKIQQLNQLNVKEEERELFEELKQTIHHIHDYIRQGIHHLKVPTQALEEPWVDTVHKQIDEFERDTSIPVTKQITIQEDHLSTREKVELTACIGEALMNIHKHADATEVNIYFIVNSDEKTLTIRDNGRGFKEEDLNKQGGYGLKMMRDRCERIDWTMNLQRLRNETVLTLYRSI</sequence>
<keyword evidence="9" id="KW-1133">Transmembrane helix</keyword>
<keyword evidence="7" id="KW-0067">ATP-binding</keyword>
<gene>
    <name evidence="12" type="ORF">CQU01_18710</name>
</gene>
<dbReference type="AlphaFoldDB" id="A0A511V1K3"/>
<feature type="transmembrane region" description="Helical" evidence="9">
    <location>
        <begin position="49"/>
        <end position="67"/>
    </location>
</feature>
<evidence type="ECO:0000256" key="8">
    <source>
        <dbReference type="ARBA" id="ARBA00023012"/>
    </source>
</evidence>
<dbReference type="InterPro" id="IPR011712">
    <property type="entry name" value="Sig_transdc_His_kin_sub3_dim/P"/>
</dbReference>
<evidence type="ECO:0000256" key="4">
    <source>
        <dbReference type="ARBA" id="ARBA00022679"/>
    </source>
</evidence>
<name>A0A511V1K3_9BACI</name>
<evidence type="ECO:0000259" key="11">
    <source>
        <dbReference type="Pfam" id="PF07730"/>
    </source>
</evidence>
<evidence type="ECO:0000313" key="13">
    <source>
        <dbReference type="Proteomes" id="UP000321491"/>
    </source>
</evidence>
<dbReference type="RefSeq" id="WP_170226677.1">
    <property type="nucleotide sequence ID" value="NZ_BJXW01000021.1"/>
</dbReference>
<dbReference type="EMBL" id="BJXW01000021">
    <property type="protein sequence ID" value="GEN31633.1"/>
    <property type="molecule type" value="Genomic_DNA"/>
</dbReference>
<dbReference type="EC" id="2.7.13.3" evidence="2"/>
<dbReference type="CDD" id="cd16917">
    <property type="entry name" value="HATPase_UhpB-NarQ-NarX-like"/>
    <property type="match status" value="1"/>
</dbReference>
<dbReference type="GO" id="GO:0046983">
    <property type="term" value="F:protein dimerization activity"/>
    <property type="evidence" value="ECO:0007669"/>
    <property type="project" value="InterPro"/>
</dbReference>
<keyword evidence="4" id="KW-0808">Transferase</keyword>
<keyword evidence="5" id="KW-0547">Nucleotide-binding</keyword>
<keyword evidence="13" id="KW-1185">Reference proteome</keyword>
<evidence type="ECO:0000256" key="2">
    <source>
        <dbReference type="ARBA" id="ARBA00012438"/>
    </source>
</evidence>
<organism evidence="12 13">
    <name type="scientific">Cerasibacillus quisquiliarum</name>
    <dbReference type="NCBI Taxonomy" id="227865"/>
    <lineage>
        <taxon>Bacteria</taxon>
        <taxon>Bacillati</taxon>
        <taxon>Bacillota</taxon>
        <taxon>Bacilli</taxon>
        <taxon>Bacillales</taxon>
        <taxon>Bacillaceae</taxon>
        <taxon>Cerasibacillus</taxon>
    </lineage>
</organism>
<feature type="domain" description="Signal transduction histidine kinase subgroup 3 dimerisation and phosphoacceptor" evidence="11">
    <location>
        <begin position="89"/>
        <end position="153"/>
    </location>
</feature>
<comment type="caution">
    <text evidence="12">The sequence shown here is derived from an EMBL/GenBank/DDBJ whole genome shotgun (WGS) entry which is preliminary data.</text>
</comment>